<keyword evidence="2" id="KW-1185">Reference proteome</keyword>
<sequence length="297" mass="31410">MSSSDLWIPKYRSVPRANVTRRKALRKISKCTNPINFRRTAWILLAAAFRLPAPQAAPAHLGVRPHRFTALSHGATLASLSFWSLVPFSSFSLGSTNGKVALTVSRGPNFALSVFAFWVEGFVYYSTVNSIVPQIILNLGLETNAWRISVRQTSYYIAAIHGLYSHYSTAAGLAYSARAVGGAFGSAILDAIINNKLASYDAEVSSAAIAAGLPADSVPALLQVLATGMPSEVTNAIIAAATAASRNVYACIPLCMDPNNPVRYRSGGLRCVSEGRGGVDGGACESNGGAPEEGSRR</sequence>
<reference evidence="1" key="1">
    <citation type="submission" date="2023-03" db="EMBL/GenBank/DDBJ databases">
        <title>Massive genome expansion in bonnet fungi (Mycena s.s.) driven by repeated elements and novel gene families across ecological guilds.</title>
        <authorList>
            <consortium name="Lawrence Berkeley National Laboratory"/>
            <person name="Harder C.B."/>
            <person name="Miyauchi S."/>
            <person name="Viragh M."/>
            <person name="Kuo A."/>
            <person name="Thoen E."/>
            <person name="Andreopoulos B."/>
            <person name="Lu D."/>
            <person name="Skrede I."/>
            <person name="Drula E."/>
            <person name="Henrissat B."/>
            <person name="Morin E."/>
            <person name="Kohler A."/>
            <person name="Barry K."/>
            <person name="LaButti K."/>
            <person name="Morin E."/>
            <person name="Salamov A."/>
            <person name="Lipzen A."/>
            <person name="Mereny Z."/>
            <person name="Hegedus B."/>
            <person name="Baldrian P."/>
            <person name="Stursova M."/>
            <person name="Weitz H."/>
            <person name="Taylor A."/>
            <person name="Grigoriev I.V."/>
            <person name="Nagy L.G."/>
            <person name="Martin F."/>
            <person name="Kauserud H."/>
        </authorList>
    </citation>
    <scope>NUCLEOTIDE SEQUENCE</scope>
    <source>
        <strain evidence="1">CBHHK002</strain>
    </source>
</reference>
<gene>
    <name evidence="1" type="ORF">DFH08DRAFT_998271</name>
</gene>
<organism evidence="1 2">
    <name type="scientific">Mycena albidolilacea</name>
    <dbReference type="NCBI Taxonomy" id="1033008"/>
    <lineage>
        <taxon>Eukaryota</taxon>
        <taxon>Fungi</taxon>
        <taxon>Dikarya</taxon>
        <taxon>Basidiomycota</taxon>
        <taxon>Agaricomycotina</taxon>
        <taxon>Agaricomycetes</taxon>
        <taxon>Agaricomycetidae</taxon>
        <taxon>Agaricales</taxon>
        <taxon>Marasmiineae</taxon>
        <taxon>Mycenaceae</taxon>
        <taxon>Mycena</taxon>
    </lineage>
</organism>
<dbReference type="AlphaFoldDB" id="A0AAD7A412"/>
<accession>A0AAD7A412</accession>
<proteinExistence type="predicted"/>
<dbReference type="Proteomes" id="UP001218218">
    <property type="component" value="Unassembled WGS sequence"/>
</dbReference>
<comment type="caution">
    <text evidence="1">The sequence shown here is derived from an EMBL/GenBank/DDBJ whole genome shotgun (WGS) entry which is preliminary data.</text>
</comment>
<dbReference type="EMBL" id="JARIHO010000016">
    <property type="protein sequence ID" value="KAJ7348974.1"/>
    <property type="molecule type" value="Genomic_DNA"/>
</dbReference>
<evidence type="ECO:0000313" key="2">
    <source>
        <dbReference type="Proteomes" id="UP001218218"/>
    </source>
</evidence>
<evidence type="ECO:0000313" key="1">
    <source>
        <dbReference type="EMBL" id="KAJ7348974.1"/>
    </source>
</evidence>
<name>A0AAD7A412_9AGAR</name>
<protein>
    <submittedName>
        <fullName evidence="1">Uncharacterized protein</fullName>
    </submittedName>
</protein>